<organism evidence="1 2">
    <name type="scientific">Shouchella lehensis G1</name>
    <dbReference type="NCBI Taxonomy" id="1246626"/>
    <lineage>
        <taxon>Bacteria</taxon>
        <taxon>Bacillati</taxon>
        <taxon>Bacillota</taxon>
        <taxon>Bacilli</taxon>
        <taxon>Bacillales</taxon>
        <taxon>Bacillaceae</taxon>
        <taxon>Shouchella</taxon>
    </lineage>
</organism>
<accession>A0A060LW42</accession>
<keyword evidence="2" id="KW-1185">Reference proteome</keyword>
<dbReference type="HOGENOM" id="CLU_3324510_0_0_9"/>
<proteinExistence type="predicted"/>
<dbReference type="Proteomes" id="UP000027142">
    <property type="component" value="Chromosome"/>
</dbReference>
<protein>
    <submittedName>
        <fullName evidence="1">Uncharacterized protein</fullName>
    </submittedName>
</protein>
<dbReference type="EMBL" id="CP003923">
    <property type="protein sequence ID" value="AIC94005.1"/>
    <property type="molecule type" value="Genomic_DNA"/>
</dbReference>
<dbReference type="AlphaFoldDB" id="A0A060LW42"/>
<evidence type="ECO:0000313" key="1">
    <source>
        <dbReference type="EMBL" id="AIC94005.1"/>
    </source>
</evidence>
<dbReference type="KEGG" id="ble:BleG1_1422"/>
<sequence length="38" mass="4587">MGPHTIYQHRAQFFYNNDELYAHSLIRAIFTEEHLLPL</sequence>
<gene>
    <name evidence="1" type="ORF">BleG1_1422</name>
</gene>
<name>A0A060LW42_9BACI</name>
<evidence type="ECO:0000313" key="2">
    <source>
        <dbReference type="Proteomes" id="UP000027142"/>
    </source>
</evidence>
<reference evidence="1 2" key="1">
    <citation type="journal article" date="2014" name="Gene">
        <title>A comparative genomic analysis of the alkalitolerant soil bacterium Bacillus lehensis G1.</title>
        <authorList>
            <person name="Noor Y.M."/>
            <person name="Samsulrizal N.H."/>
            <person name="Jema'on N.A."/>
            <person name="Low K.O."/>
            <person name="Ramli A.N."/>
            <person name="Alias N.I."/>
            <person name="Damis S.I."/>
            <person name="Fuzi S.F."/>
            <person name="Isa M.N."/>
            <person name="Murad A.M."/>
            <person name="Raih M.F."/>
            <person name="Bakar F.D."/>
            <person name="Najimudin N."/>
            <person name="Mahadi N.M."/>
            <person name="Illias R.M."/>
        </authorList>
    </citation>
    <scope>NUCLEOTIDE SEQUENCE [LARGE SCALE GENOMIC DNA]</scope>
    <source>
        <strain evidence="1 2">G1</strain>
    </source>
</reference>